<protein>
    <submittedName>
        <fullName evidence="2">Uncharacterized protein</fullName>
    </submittedName>
</protein>
<reference evidence="2" key="2">
    <citation type="submission" date="2020-09" db="EMBL/GenBank/DDBJ databases">
        <authorList>
            <person name="Sun Q."/>
            <person name="Zhou Y."/>
        </authorList>
    </citation>
    <scope>NUCLEOTIDE SEQUENCE</scope>
    <source>
        <strain evidence="2">CGMCC 4.7272</strain>
    </source>
</reference>
<dbReference type="Proteomes" id="UP000625682">
    <property type="component" value="Unassembled WGS sequence"/>
</dbReference>
<proteinExistence type="predicted"/>
<keyword evidence="3" id="KW-1185">Reference proteome</keyword>
<name>A0A917KNQ2_9ACTN</name>
<dbReference type="EMBL" id="BMMU01000004">
    <property type="protein sequence ID" value="GGJ22790.1"/>
    <property type="molecule type" value="Genomic_DNA"/>
</dbReference>
<accession>A0A917KNQ2</accession>
<gene>
    <name evidence="2" type="ORF">GCM10012282_19080</name>
</gene>
<comment type="caution">
    <text evidence="2">The sequence shown here is derived from an EMBL/GenBank/DDBJ whole genome shotgun (WGS) entry which is preliminary data.</text>
</comment>
<dbReference type="RefSeq" id="WP_189146819.1">
    <property type="nucleotide sequence ID" value="NZ_BAABER010000001.1"/>
</dbReference>
<dbReference type="AlphaFoldDB" id="A0A917KNQ2"/>
<organism evidence="2 3">
    <name type="scientific">Streptomyces lacrimifluminis</name>
    <dbReference type="NCBI Taxonomy" id="1500077"/>
    <lineage>
        <taxon>Bacteria</taxon>
        <taxon>Bacillati</taxon>
        <taxon>Actinomycetota</taxon>
        <taxon>Actinomycetes</taxon>
        <taxon>Kitasatosporales</taxon>
        <taxon>Streptomycetaceae</taxon>
        <taxon>Streptomyces</taxon>
    </lineage>
</organism>
<keyword evidence="1" id="KW-0175">Coiled coil</keyword>
<sequence>MSTDPRTAIVNIFIRKPLEIDEPDWCTGHPDPRAGYKVDISHDGPEHVIAPRGQAMFKAFISQAPFASTDRAIGLYVEPDLEPQTCTPDDVNQLADDLIEAAEQLRALGRQLAEIIDREGQ</sequence>
<reference evidence="2" key="1">
    <citation type="journal article" date="2014" name="Int. J. Syst. Evol. Microbiol.">
        <title>Complete genome sequence of Corynebacterium casei LMG S-19264T (=DSM 44701T), isolated from a smear-ripened cheese.</title>
        <authorList>
            <consortium name="US DOE Joint Genome Institute (JGI-PGF)"/>
            <person name="Walter F."/>
            <person name="Albersmeier A."/>
            <person name="Kalinowski J."/>
            <person name="Ruckert C."/>
        </authorList>
    </citation>
    <scope>NUCLEOTIDE SEQUENCE</scope>
    <source>
        <strain evidence="2">CGMCC 4.7272</strain>
    </source>
</reference>
<feature type="coiled-coil region" evidence="1">
    <location>
        <begin position="91"/>
        <end position="118"/>
    </location>
</feature>
<evidence type="ECO:0000313" key="3">
    <source>
        <dbReference type="Proteomes" id="UP000625682"/>
    </source>
</evidence>
<dbReference type="Pfam" id="PF21848">
    <property type="entry name" value="DUF6907"/>
    <property type="match status" value="1"/>
</dbReference>
<dbReference type="InterPro" id="IPR054202">
    <property type="entry name" value="DUF6907"/>
</dbReference>
<evidence type="ECO:0000256" key="1">
    <source>
        <dbReference type="SAM" id="Coils"/>
    </source>
</evidence>
<evidence type="ECO:0000313" key="2">
    <source>
        <dbReference type="EMBL" id="GGJ22790.1"/>
    </source>
</evidence>